<evidence type="ECO:0000256" key="7">
    <source>
        <dbReference type="SAM" id="Phobius"/>
    </source>
</evidence>
<dbReference type="InterPro" id="IPR011527">
    <property type="entry name" value="ABC1_TM_dom"/>
</dbReference>
<dbReference type="Pfam" id="PF00005">
    <property type="entry name" value="ABC_tran"/>
    <property type="match status" value="1"/>
</dbReference>
<feature type="transmembrane region" description="Helical" evidence="7">
    <location>
        <begin position="38"/>
        <end position="58"/>
    </location>
</feature>
<dbReference type="PANTHER" id="PTHR24221">
    <property type="entry name" value="ATP-BINDING CASSETTE SUB-FAMILY B"/>
    <property type="match status" value="1"/>
</dbReference>
<keyword evidence="2 7" id="KW-0812">Transmembrane</keyword>
<dbReference type="GO" id="GO:0042883">
    <property type="term" value="P:cysteine transport"/>
    <property type="evidence" value="ECO:0007669"/>
    <property type="project" value="InterPro"/>
</dbReference>
<feature type="transmembrane region" description="Helical" evidence="7">
    <location>
        <begin position="147"/>
        <end position="166"/>
    </location>
</feature>
<dbReference type="GO" id="GO:0005886">
    <property type="term" value="C:plasma membrane"/>
    <property type="evidence" value="ECO:0007669"/>
    <property type="project" value="UniProtKB-SubCell"/>
</dbReference>
<feature type="transmembrane region" description="Helical" evidence="7">
    <location>
        <begin position="118"/>
        <end position="141"/>
    </location>
</feature>
<dbReference type="Proteomes" id="UP000267536">
    <property type="component" value="Unassembled WGS sequence"/>
</dbReference>
<feature type="transmembrane region" description="Helical" evidence="7">
    <location>
        <begin position="226"/>
        <end position="252"/>
    </location>
</feature>
<proteinExistence type="predicted"/>
<evidence type="ECO:0000259" key="8">
    <source>
        <dbReference type="PROSITE" id="PS50893"/>
    </source>
</evidence>
<dbReference type="NCBIfam" id="TIGR02857">
    <property type="entry name" value="CydD"/>
    <property type="match status" value="1"/>
</dbReference>
<evidence type="ECO:0000256" key="2">
    <source>
        <dbReference type="ARBA" id="ARBA00022692"/>
    </source>
</evidence>
<evidence type="ECO:0000259" key="9">
    <source>
        <dbReference type="PROSITE" id="PS50929"/>
    </source>
</evidence>
<dbReference type="PROSITE" id="PS50929">
    <property type="entry name" value="ABC_TM1F"/>
    <property type="match status" value="1"/>
</dbReference>
<feature type="domain" description="ABC transmembrane type-1" evidence="9">
    <location>
        <begin position="6"/>
        <end position="289"/>
    </location>
</feature>
<dbReference type="GO" id="GO:0005524">
    <property type="term" value="F:ATP binding"/>
    <property type="evidence" value="ECO:0007669"/>
    <property type="project" value="UniProtKB-KW"/>
</dbReference>
<dbReference type="PANTHER" id="PTHR24221:SF590">
    <property type="entry name" value="COMPONENT LINKED WITH THE ASSEMBLY OF CYTOCHROME' TRANSPORT TRANSMEMBRANE ATP-BINDING PROTEIN ABC TRANSPORTER CYDD-RELATED"/>
    <property type="match status" value="1"/>
</dbReference>
<keyword evidence="6 7" id="KW-0472">Membrane</keyword>
<keyword evidence="11" id="KW-1185">Reference proteome</keyword>
<dbReference type="Gene3D" id="1.20.1560.10">
    <property type="entry name" value="ABC transporter type 1, transmembrane domain"/>
    <property type="match status" value="1"/>
</dbReference>
<name>A0A3N4GFE1_9ACTN</name>
<comment type="caution">
    <text evidence="10">The sequence shown here is derived from an EMBL/GenBank/DDBJ whole genome shotgun (WGS) entry which is preliminary data.</text>
</comment>
<evidence type="ECO:0000256" key="5">
    <source>
        <dbReference type="ARBA" id="ARBA00022989"/>
    </source>
</evidence>
<dbReference type="InterPro" id="IPR014216">
    <property type="entry name" value="ABC_transptr_CydD"/>
</dbReference>
<dbReference type="PROSITE" id="PS50893">
    <property type="entry name" value="ABC_TRANSPORTER_2"/>
    <property type="match status" value="1"/>
</dbReference>
<dbReference type="SUPFAM" id="SSF52540">
    <property type="entry name" value="P-loop containing nucleoside triphosphate hydrolases"/>
    <property type="match status" value="1"/>
</dbReference>
<comment type="subcellular location">
    <subcellularLocation>
        <location evidence="1">Cell membrane</location>
        <topology evidence="1">Multi-pass membrane protein</topology>
    </subcellularLocation>
</comment>
<dbReference type="GO" id="GO:0016887">
    <property type="term" value="F:ATP hydrolysis activity"/>
    <property type="evidence" value="ECO:0007669"/>
    <property type="project" value="InterPro"/>
</dbReference>
<organism evidence="10 11">
    <name type="scientific">Gordonia oryzae</name>
    <dbReference type="NCBI Taxonomy" id="2487349"/>
    <lineage>
        <taxon>Bacteria</taxon>
        <taxon>Bacillati</taxon>
        <taxon>Actinomycetota</taxon>
        <taxon>Actinomycetes</taxon>
        <taxon>Mycobacteriales</taxon>
        <taxon>Gordoniaceae</taxon>
        <taxon>Gordonia</taxon>
    </lineage>
</organism>
<evidence type="ECO:0000256" key="6">
    <source>
        <dbReference type="ARBA" id="ARBA00023136"/>
    </source>
</evidence>
<dbReference type="InterPro" id="IPR039421">
    <property type="entry name" value="Type_1_exporter"/>
</dbReference>
<dbReference type="EMBL" id="RKMH01000008">
    <property type="protein sequence ID" value="RPA60097.1"/>
    <property type="molecule type" value="Genomic_DNA"/>
</dbReference>
<gene>
    <name evidence="10" type="primary">cydD</name>
    <name evidence="10" type="ORF">EF294_12040</name>
</gene>
<dbReference type="SUPFAM" id="SSF90123">
    <property type="entry name" value="ABC transporter transmembrane region"/>
    <property type="match status" value="1"/>
</dbReference>
<feature type="domain" description="ABC transporter" evidence="8">
    <location>
        <begin position="323"/>
        <end position="535"/>
    </location>
</feature>
<keyword evidence="3" id="KW-0547">Nucleotide-binding</keyword>
<evidence type="ECO:0000313" key="11">
    <source>
        <dbReference type="Proteomes" id="UP000267536"/>
    </source>
</evidence>
<dbReference type="InterPro" id="IPR036640">
    <property type="entry name" value="ABC1_TM_sf"/>
</dbReference>
<dbReference type="InterPro" id="IPR027417">
    <property type="entry name" value="P-loop_NTPase"/>
</dbReference>
<evidence type="ECO:0000313" key="10">
    <source>
        <dbReference type="EMBL" id="RPA60097.1"/>
    </source>
</evidence>
<dbReference type="SMART" id="SM00382">
    <property type="entry name" value="AAA"/>
    <property type="match status" value="1"/>
</dbReference>
<dbReference type="CDD" id="cd18584">
    <property type="entry name" value="ABC_6TM_AarD_CydD"/>
    <property type="match status" value="1"/>
</dbReference>
<accession>A0A3N4GFE1</accession>
<dbReference type="Pfam" id="PF00664">
    <property type="entry name" value="ABC_membrane"/>
    <property type="match status" value="1"/>
</dbReference>
<dbReference type="InterPro" id="IPR003439">
    <property type="entry name" value="ABC_transporter-like_ATP-bd"/>
</dbReference>
<sequence>MLVTALLAAVTTVAVIVTAVMTASILAELVTEPARRCLAAQSVHLWVLAAAVVVRVLTSFGHDRYAHRASATAIAELRARALDVLTDPDRTPPRELVARREHATTVLLRGLGALGPYLSGYVPALIVTVLVTPTVLAVIAVADWPSAVIIVITLPLIPLFMILIGLMTRDRTERKLATMSRLSAQLLDLVTGLPTLRALNRARAPARQVADLGQAHRRNSMSSLRVAFLSGGVLEFLATISVALVAVGIGLRLVSGEMTLYAGILALILAPEAYLPMRQVGAQFHNSVDGVTAAGEVLDLIDAGSTGAGVGRTRSCTVAGEPIRLLDVGVHGRDGWAPCELTATAHPGELTVFTGPNGSGKSTMFAAVLGLLAPDEGSVLVGSIPVAELEPDAYHEQVAWLPQQPVVVPGTVADNLALFGALDPVRLRRACTATGFDEVLTSLPDGADTVLGTGGVGLSAGQRQRLALTRVLASPSPLLLLDEPTAHLDAASEESVLAALAARARAGDTVLVVAHRDVARAHADHVVELPEVLGVR</sequence>
<reference evidence="10 11" key="1">
    <citation type="submission" date="2018-11" db="EMBL/GenBank/DDBJ databases">
        <title>Draft genome sequence of Gordonia sp. RS15-1S isolated from rice stems.</title>
        <authorList>
            <person name="Muangham S."/>
        </authorList>
    </citation>
    <scope>NUCLEOTIDE SEQUENCE [LARGE SCALE GENOMIC DNA]</scope>
    <source>
        <strain evidence="10 11">RS15-1S</strain>
    </source>
</reference>
<evidence type="ECO:0000256" key="3">
    <source>
        <dbReference type="ARBA" id="ARBA00022741"/>
    </source>
</evidence>
<dbReference type="InterPro" id="IPR003593">
    <property type="entry name" value="AAA+_ATPase"/>
</dbReference>
<keyword evidence="5 7" id="KW-1133">Transmembrane helix</keyword>
<protein>
    <submittedName>
        <fullName evidence="10">Thiol reductant ABC exporter subunit CydD</fullName>
    </submittedName>
</protein>
<dbReference type="Gene3D" id="3.40.50.300">
    <property type="entry name" value="P-loop containing nucleotide triphosphate hydrolases"/>
    <property type="match status" value="1"/>
</dbReference>
<dbReference type="OrthoDB" id="9806127at2"/>
<evidence type="ECO:0000256" key="4">
    <source>
        <dbReference type="ARBA" id="ARBA00022840"/>
    </source>
</evidence>
<keyword evidence="4" id="KW-0067">ATP-binding</keyword>
<dbReference type="GO" id="GO:0140359">
    <property type="term" value="F:ABC-type transporter activity"/>
    <property type="evidence" value="ECO:0007669"/>
    <property type="project" value="InterPro"/>
</dbReference>
<dbReference type="AlphaFoldDB" id="A0A3N4GFE1"/>
<evidence type="ECO:0000256" key="1">
    <source>
        <dbReference type="ARBA" id="ARBA00004651"/>
    </source>
</evidence>